<dbReference type="EMBL" id="CAXLJL010000933">
    <property type="protein sequence ID" value="CAL5141966.1"/>
    <property type="molecule type" value="Genomic_DNA"/>
</dbReference>
<dbReference type="AlphaFoldDB" id="A0AAV2U037"/>
<proteinExistence type="predicted"/>
<feature type="compositionally biased region" description="Polar residues" evidence="1">
    <location>
        <begin position="682"/>
        <end position="719"/>
    </location>
</feature>
<accession>A0AAV2U037</accession>
<feature type="region of interest" description="Disordered" evidence="1">
    <location>
        <begin position="682"/>
        <end position="736"/>
    </location>
</feature>
<sequence length="827" mass="92715">MNARNAQFSSNNSLDSGHTNSDLQKTSLQCIITLDDLQDYPSKQISPGTFQNNSSQIYSLPLLTTNEGIHKILPRNCASQWSIINVALMEQEGNDKLDDIKPLKPARVNSRTTVWGLVRFLCCGFLTAPKWTISATQMYSCFIECPCFARPLYQHSTVLCDEAQNFSTESIKVIGLRLLNLPSHLEYQSEYTDPFCQKAHVIMLGTDTWMKRTNLLAYLLVWGSDNAPVLWNDSAKNTIIPRSVISKGQTIEGKRQRLFYTRSLKLKGNENYHWCLGMSQALATESEKLNLPGTCTINSGVSKLKDSKRNSSVLDKSVKLEAGSSIRTIKFIGKVLKSIFTSKRTHSSTLKQGKIPSPCYLQARTVNGRVSDRKNTRDSGHFRWAVASQDRVTVHFDVINPIKHFQWVTKANVTIVERNSDHLNRESISQCNKFGTITVHRPDYHPAYFGQDAFRVQKIGIRRNPPIRELSHLSERIRRGDRARSPYFQPHFYRKKVRRLSSESRGICSVFAGTIQRTFSSSNLEALRKHNQSEGGNEFSRLTEVTIVPSSPPVYVSTQDVEPEFSIYQSIKTPTGTKCERPKSVQRRSLVSHVENCRISGFGDVWTPEEICHSTSDEKIINDVESDKSNSSFSGSVDMESSIELTFSTTATSSINSDDFIRSYSTTTSVTVDNEATSLGNEMQISQRKSSTEVTAQSTTGKSGTISLGQNFTPSGQTSSRRKTLGRRKKSLLDGTTDERNNQIICKATMLTDNHILQKLGNKAHLEASTKIIPDMPAKRKQQPDWRQTGNCDSTIAYVDLTEALTTTVDQCAIFLSCDHANTATHE</sequence>
<protein>
    <submittedName>
        <fullName evidence="2">Uncharacterized protein</fullName>
    </submittedName>
</protein>
<gene>
    <name evidence="2" type="ORF">CDAUBV1_LOCUS17253</name>
</gene>
<organism evidence="2 3">
    <name type="scientific">Calicophoron daubneyi</name>
    <name type="common">Rumen fluke</name>
    <name type="synonym">Paramphistomum daubneyi</name>
    <dbReference type="NCBI Taxonomy" id="300641"/>
    <lineage>
        <taxon>Eukaryota</taxon>
        <taxon>Metazoa</taxon>
        <taxon>Spiralia</taxon>
        <taxon>Lophotrochozoa</taxon>
        <taxon>Platyhelminthes</taxon>
        <taxon>Trematoda</taxon>
        <taxon>Digenea</taxon>
        <taxon>Plagiorchiida</taxon>
        <taxon>Pronocephalata</taxon>
        <taxon>Paramphistomoidea</taxon>
        <taxon>Paramphistomidae</taxon>
        <taxon>Calicophoron</taxon>
    </lineage>
</organism>
<evidence type="ECO:0000313" key="2">
    <source>
        <dbReference type="EMBL" id="CAL5141966.1"/>
    </source>
</evidence>
<feature type="compositionally biased region" description="Basic residues" evidence="1">
    <location>
        <begin position="720"/>
        <end position="730"/>
    </location>
</feature>
<dbReference type="Proteomes" id="UP001497525">
    <property type="component" value="Unassembled WGS sequence"/>
</dbReference>
<evidence type="ECO:0000256" key="1">
    <source>
        <dbReference type="SAM" id="MobiDB-lite"/>
    </source>
</evidence>
<reference evidence="2" key="1">
    <citation type="submission" date="2024-06" db="EMBL/GenBank/DDBJ databases">
        <authorList>
            <person name="Liu X."/>
            <person name="Lenzi L."/>
            <person name="Haldenby T S."/>
            <person name="Uol C."/>
        </authorList>
    </citation>
    <scope>NUCLEOTIDE SEQUENCE</scope>
</reference>
<comment type="caution">
    <text evidence="2">The sequence shown here is derived from an EMBL/GenBank/DDBJ whole genome shotgun (WGS) entry which is preliminary data.</text>
</comment>
<name>A0AAV2U037_CALDB</name>
<evidence type="ECO:0000313" key="3">
    <source>
        <dbReference type="Proteomes" id="UP001497525"/>
    </source>
</evidence>
<feature type="region of interest" description="Disordered" evidence="1">
    <location>
        <begin position="1"/>
        <end position="20"/>
    </location>
</feature>